<reference evidence="1" key="1">
    <citation type="submission" date="2009-10" db="EMBL/GenBank/DDBJ databases">
        <authorList>
            <person name="Weinstock G."/>
            <person name="Sodergren E."/>
            <person name="Clifton S."/>
            <person name="Fulton L."/>
            <person name="Fulton B."/>
            <person name="Courtney L."/>
            <person name="Fronick C."/>
            <person name="Harrison M."/>
            <person name="Strong C."/>
            <person name="Farmer C."/>
            <person name="Delahaunty K."/>
            <person name="Markovic C."/>
            <person name="Hall O."/>
            <person name="Minx P."/>
            <person name="Tomlinson C."/>
            <person name="Mitreva M."/>
            <person name="Nelson J."/>
            <person name="Hou S."/>
            <person name="Wollam A."/>
            <person name="Pepin K.H."/>
            <person name="Johnson M."/>
            <person name="Bhonagiri V."/>
            <person name="Nash W.E."/>
            <person name="Warren W."/>
            <person name="Chinwalla A."/>
            <person name="Mardis E.R."/>
            <person name="Wilson R.K."/>
        </authorList>
    </citation>
    <scope>NUCLEOTIDE SEQUENCE [LARGE SCALE GENOMIC DNA]</scope>
    <source>
        <strain evidence="1">ATCC 700122</strain>
    </source>
</reference>
<accession>D0WH33</accession>
<name>D0WH33_SLAES</name>
<evidence type="ECO:0000313" key="1">
    <source>
        <dbReference type="EMBL" id="EEZ61220.1"/>
    </source>
</evidence>
<sequence>MPSGIEASACERWLPWQPGAQHCCRDAVDGLERRRCDGRPAKASVDYKARWLRCSCERTAGTLREAAA</sequence>
<proteinExistence type="predicted"/>
<dbReference type="AlphaFoldDB" id="D0WH33"/>
<gene>
    <name evidence="1" type="ORF">HMPREF0762_01298</name>
</gene>
<protein>
    <submittedName>
        <fullName evidence="1">Uncharacterized protein</fullName>
    </submittedName>
</protein>
<organism evidence="1 2">
    <name type="scientific">Slackia exigua (strain ATCC 700122 / DSM 15923 / CIP 105133 / JCM 11022 / KCTC 5966 / S-7)</name>
    <dbReference type="NCBI Taxonomy" id="649764"/>
    <lineage>
        <taxon>Bacteria</taxon>
        <taxon>Bacillati</taxon>
        <taxon>Actinomycetota</taxon>
        <taxon>Coriobacteriia</taxon>
        <taxon>Eggerthellales</taxon>
        <taxon>Eggerthellaceae</taxon>
        <taxon>Slackia</taxon>
    </lineage>
</organism>
<dbReference type="HOGENOM" id="CLU_2791741_0_0_11"/>
<keyword evidence="2" id="KW-1185">Reference proteome</keyword>
<evidence type="ECO:0000313" key="2">
    <source>
        <dbReference type="Proteomes" id="UP000006001"/>
    </source>
</evidence>
<comment type="caution">
    <text evidence="1">The sequence shown here is derived from an EMBL/GenBank/DDBJ whole genome shotgun (WGS) entry which is preliminary data.</text>
</comment>
<dbReference type="Proteomes" id="UP000006001">
    <property type="component" value="Unassembled WGS sequence"/>
</dbReference>
<dbReference type="EMBL" id="ACUX02000007">
    <property type="protein sequence ID" value="EEZ61220.1"/>
    <property type="molecule type" value="Genomic_DNA"/>
</dbReference>
<dbReference type="STRING" id="649764.HMPREF0762_01298"/>